<comment type="catalytic activity">
    <reaction evidence="1">
        <text>ATP + protein L-histidine = ADP + protein N-phospho-L-histidine.</text>
        <dbReference type="EC" id="2.7.13.3"/>
    </reaction>
</comment>
<dbReference type="PANTHER" id="PTHR43065">
    <property type="entry name" value="SENSOR HISTIDINE KINASE"/>
    <property type="match status" value="1"/>
</dbReference>
<dbReference type="GO" id="GO:0005524">
    <property type="term" value="F:ATP binding"/>
    <property type="evidence" value="ECO:0007669"/>
    <property type="project" value="UniProtKB-KW"/>
</dbReference>
<keyword evidence="8" id="KW-0902">Two-component regulatory system</keyword>
<feature type="domain" description="Histidine kinase" evidence="10">
    <location>
        <begin position="214"/>
        <end position="434"/>
    </location>
</feature>
<dbReference type="InterPro" id="IPR005467">
    <property type="entry name" value="His_kinase_dom"/>
</dbReference>
<dbReference type="InterPro" id="IPR003661">
    <property type="entry name" value="HisK_dim/P_dom"/>
</dbReference>
<dbReference type="Gene3D" id="1.10.287.130">
    <property type="match status" value="1"/>
</dbReference>
<proteinExistence type="predicted"/>
<keyword evidence="9" id="KW-1133">Transmembrane helix</keyword>
<dbReference type="SUPFAM" id="SSF55874">
    <property type="entry name" value="ATPase domain of HSP90 chaperone/DNA topoisomerase II/histidine kinase"/>
    <property type="match status" value="1"/>
</dbReference>
<evidence type="ECO:0000256" key="8">
    <source>
        <dbReference type="ARBA" id="ARBA00023012"/>
    </source>
</evidence>
<keyword evidence="9" id="KW-0472">Membrane</keyword>
<dbReference type="PRINTS" id="PR00344">
    <property type="entry name" value="BCTRLSENSOR"/>
</dbReference>
<gene>
    <name evidence="11" type="ORF">B6S12_08545</name>
</gene>
<feature type="transmembrane region" description="Helical" evidence="9">
    <location>
        <begin position="6"/>
        <end position="25"/>
    </location>
</feature>
<dbReference type="Pfam" id="PF00512">
    <property type="entry name" value="HisKA"/>
    <property type="match status" value="1"/>
</dbReference>
<dbReference type="Proteomes" id="UP000249746">
    <property type="component" value="Unassembled WGS sequence"/>
</dbReference>
<comment type="caution">
    <text evidence="11">The sequence shown here is derived from an EMBL/GenBank/DDBJ whole genome shotgun (WGS) entry which is preliminary data.</text>
</comment>
<keyword evidence="12" id="KW-1185">Reference proteome</keyword>
<dbReference type="InterPro" id="IPR003594">
    <property type="entry name" value="HATPase_dom"/>
</dbReference>
<accession>A0A2W6MUB1</accession>
<dbReference type="InterPro" id="IPR036097">
    <property type="entry name" value="HisK_dim/P_sf"/>
</dbReference>
<dbReference type="SUPFAM" id="SSF47384">
    <property type="entry name" value="Homodimeric domain of signal transducing histidine kinase"/>
    <property type="match status" value="1"/>
</dbReference>
<dbReference type="PROSITE" id="PS50109">
    <property type="entry name" value="HIS_KIN"/>
    <property type="match status" value="1"/>
</dbReference>
<evidence type="ECO:0000256" key="1">
    <source>
        <dbReference type="ARBA" id="ARBA00000085"/>
    </source>
</evidence>
<evidence type="ECO:0000313" key="11">
    <source>
        <dbReference type="EMBL" id="PZT47551.1"/>
    </source>
</evidence>
<evidence type="ECO:0000256" key="9">
    <source>
        <dbReference type="SAM" id="Phobius"/>
    </source>
</evidence>
<keyword evidence="4" id="KW-0808">Transferase</keyword>
<evidence type="ECO:0000259" key="10">
    <source>
        <dbReference type="PROSITE" id="PS50109"/>
    </source>
</evidence>
<dbReference type="PANTHER" id="PTHR43065:SF46">
    <property type="entry name" value="C4-DICARBOXYLATE TRANSPORT SENSOR PROTEIN DCTB"/>
    <property type="match status" value="1"/>
</dbReference>
<dbReference type="AlphaFoldDB" id="A0A2W6MUB1"/>
<dbReference type="RefSeq" id="WP_111230384.1">
    <property type="nucleotide sequence ID" value="NZ_NBIU01000029.1"/>
</dbReference>
<protein>
    <recommendedName>
        <fullName evidence="2">histidine kinase</fullName>
        <ecNumber evidence="2">2.7.13.3</ecNumber>
    </recommendedName>
</protein>
<sequence>MIFREHFIEWLIVLTLLAFVMYLLLGHRKLLKQISSEQKSYAGILDKQEEMQKLSQELAVQLEQEIAQRIQSDYTKEYLFENSVNAALIVQAQDLKVIKNNSASKEIFHKDMLNCNILELFADKELKNYVFEQINLLKENKIRRSFRANLTLSDKVNVPLLFTLHLFSFAEVTMIYFMVVDLSYVVCLEERLEYKRAMLMQKGKTEELGKMIGNIAHQWKQPLNSISLIAQNLKSYSLKNEEEQENYERYLGMLNTQVQFMAKTIDEFREFFKPNKEKTCFKVYEVLEETLKLFYSKVDREMNVKLRKSKGFEKVQICASKNEFQQIIIVLIENAMDAIRVRLSREEIKKGKIEIVCEKEEELPFCNIKVRDNGGGVNKELHDKVFEAYFTTKEHGSGIGLPMVNMILEQMAGKVFFVDNKNGAEFRIQNPCISETKT</sequence>
<dbReference type="Pfam" id="PF02518">
    <property type="entry name" value="HATPase_c"/>
    <property type="match status" value="1"/>
</dbReference>
<dbReference type="OrthoDB" id="9799273at2"/>
<evidence type="ECO:0000256" key="3">
    <source>
        <dbReference type="ARBA" id="ARBA00022553"/>
    </source>
</evidence>
<dbReference type="EMBL" id="NBIU01000029">
    <property type="protein sequence ID" value="PZT47551.1"/>
    <property type="molecule type" value="Genomic_DNA"/>
</dbReference>
<keyword evidence="9" id="KW-0812">Transmembrane</keyword>
<keyword evidence="7" id="KW-0067">ATP-binding</keyword>
<dbReference type="Gene3D" id="3.30.565.10">
    <property type="entry name" value="Histidine kinase-like ATPase, C-terminal domain"/>
    <property type="match status" value="1"/>
</dbReference>
<dbReference type="EC" id="2.7.13.3" evidence="2"/>
<dbReference type="CDD" id="cd00082">
    <property type="entry name" value="HisKA"/>
    <property type="match status" value="1"/>
</dbReference>
<evidence type="ECO:0000256" key="7">
    <source>
        <dbReference type="ARBA" id="ARBA00022840"/>
    </source>
</evidence>
<evidence type="ECO:0000313" key="12">
    <source>
        <dbReference type="Proteomes" id="UP000249746"/>
    </source>
</evidence>
<dbReference type="GO" id="GO:0000155">
    <property type="term" value="F:phosphorelay sensor kinase activity"/>
    <property type="evidence" value="ECO:0007669"/>
    <property type="project" value="InterPro"/>
</dbReference>
<keyword evidence="3" id="KW-0597">Phosphoprotein</keyword>
<keyword evidence="5" id="KW-0547">Nucleotide-binding</keyword>
<keyword evidence="6" id="KW-0418">Kinase</keyword>
<dbReference type="InterPro" id="IPR036890">
    <property type="entry name" value="HATPase_C_sf"/>
</dbReference>
<dbReference type="SMART" id="SM00387">
    <property type="entry name" value="HATPase_c"/>
    <property type="match status" value="1"/>
</dbReference>
<dbReference type="InterPro" id="IPR004358">
    <property type="entry name" value="Sig_transdc_His_kin-like_C"/>
</dbReference>
<evidence type="ECO:0000256" key="4">
    <source>
        <dbReference type="ARBA" id="ARBA00022679"/>
    </source>
</evidence>
<evidence type="ECO:0000256" key="2">
    <source>
        <dbReference type="ARBA" id="ARBA00012438"/>
    </source>
</evidence>
<dbReference type="SMART" id="SM00388">
    <property type="entry name" value="HisKA"/>
    <property type="match status" value="1"/>
</dbReference>
<evidence type="ECO:0000256" key="6">
    <source>
        <dbReference type="ARBA" id="ARBA00022777"/>
    </source>
</evidence>
<name>A0A2W6MUB1_9HELI</name>
<evidence type="ECO:0000256" key="5">
    <source>
        <dbReference type="ARBA" id="ARBA00022741"/>
    </source>
</evidence>
<organism evidence="11 12">
    <name type="scientific">Helicobacter valdiviensis</name>
    <dbReference type="NCBI Taxonomy" id="1458358"/>
    <lineage>
        <taxon>Bacteria</taxon>
        <taxon>Pseudomonadati</taxon>
        <taxon>Campylobacterota</taxon>
        <taxon>Epsilonproteobacteria</taxon>
        <taxon>Campylobacterales</taxon>
        <taxon>Helicobacteraceae</taxon>
        <taxon>Helicobacter</taxon>
    </lineage>
</organism>
<reference evidence="11 12" key="1">
    <citation type="submission" date="2017-03" db="EMBL/GenBank/DDBJ databases">
        <title>Genomic and clinical evidence uncovers the enterohepatic species Helicobacter valdiviensis as a potential human intestinal pathogen.</title>
        <authorList>
            <person name="Fresia P."/>
            <person name="Jara R."/>
            <person name="Sierra R."/>
            <person name="Ferres I."/>
            <person name="Greif G."/>
            <person name="Iraola G."/>
            <person name="Collado L."/>
        </authorList>
    </citation>
    <scope>NUCLEOTIDE SEQUENCE [LARGE SCALE GENOMIC DNA]</scope>
    <source>
        <strain evidence="11 12">WBE14</strain>
    </source>
</reference>